<accession>A0A7X2P7N6</accession>
<keyword evidence="3" id="KW-1185">Reference proteome</keyword>
<sequence>MNNTITRYNRILHGLSRYDMKDTNVECDMYQALLAFMADGGADTDEGREFILKWSKYLKYFVREQSMNNDLSNDMYWGVLLFESKLRVFDSYCLYLEKNRDDDKKFYEPRRKRFLSFGLVQSIQDLLDDKIDLLTISMPPGSGKSTAGIFLLSGVMGWWPDMPNLASAHSGILTRSFYDGVGQILTDPYEYTWREIFPEVDFNPRTGMNSKEQTINVGKPNRFKSLTCRAIGASLTGATRCEKILYADDLCSGIEEAMSKERLDKLWQTYNTDLKTRKKDRCKEIHIATRWSVNDVIGHLQREHEHDPRARFVSVPAFDENGESNFEYKYGVGFSTQYFKDMQLSMDDVSFKCLYMNDPIEREGLLYHEADLKRYLTLPDKKPDAIWSCADTKNKGTDYFAQPVLYQYGDDYYMVDTICDDNSNYEVQYEKSANLLYMHHVEAAKYESNNSGDRVAAEVSKRLEKKKGFCNITTEYTTQNKETKIYVYAPWVKQHVIFRDKSLYSPKDDYGKFMSLLLTYSVAGKNTHDDPPDVMAQFAAWRTTPQDIPTIVGARPF</sequence>
<dbReference type="InterPro" id="IPR006517">
    <property type="entry name" value="Phage_terminase_lsu-like_C"/>
</dbReference>
<reference evidence="2 3" key="1">
    <citation type="submission" date="2019-08" db="EMBL/GenBank/DDBJ databases">
        <title>In-depth cultivation of the pig gut microbiome towards novel bacterial diversity and tailored functional studies.</title>
        <authorList>
            <person name="Wylensek D."/>
            <person name="Hitch T.C.A."/>
            <person name="Clavel T."/>
        </authorList>
    </citation>
    <scope>NUCLEOTIDE SEQUENCE [LARGE SCALE GENOMIC DNA]</scope>
    <source>
        <strain evidence="2 3">Oil+RF-744-WCA-WT-13</strain>
    </source>
</reference>
<evidence type="ECO:0000259" key="1">
    <source>
        <dbReference type="Pfam" id="PF22530"/>
    </source>
</evidence>
<dbReference type="Pfam" id="PF22530">
    <property type="entry name" value="Terminase-T7_RNaseH-like"/>
    <property type="match status" value="1"/>
</dbReference>
<name>A0A7X2P7N6_9FIRM</name>
<protein>
    <submittedName>
        <fullName evidence="2">Phage terminase large subunit</fullName>
    </submittedName>
</protein>
<evidence type="ECO:0000313" key="3">
    <source>
        <dbReference type="Proteomes" id="UP000466864"/>
    </source>
</evidence>
<dbReference type="EMBL" id="VUMV01000002">
    <property type="protein sequence ID" value="MST81575.1"/>
    <property type="molecule type" value="Genomic_DNA"/>
</dbReference>
<feature type="domain" description="Terminase large subunit ribonuclease H-like" evidence="1">
    <location>
        <begin position="391"/>
        <end position="495"/>
    </location>
</feature>
<dbReference type="AlphaFoldDB" id="A0A7X2P7N6"/>
<gene>
    <name evidence="2" type="primary">terL</name>
    <name evidence="2" type="ORF">FYJ60_04530</name>
</gene>
<proteinExistence type="predicted"/>
<evidence type="ECO:0000313" key="2">
    <source>
        <dbReference type="EMBL" id="MST81575.1"/>
    </source>
</evidence>
<dbReference type="InterPro" id="IPR054762">
    <property type="entry name" value="Gp19_RNaseH-like"/>
</dbReference>
<dbReference type="NCBIfam" id="TIGR01630">
    <property type="entry name" value="psiM2_ORF9"/>
    <property type="match status" value="1"/>
</dbReference>
<organism evidence="2 3">
    <name type="scientific">Bilifractor porci</name>
    <dbReference type="NCBI Taxonomy" id="2606636"/>
    <lineage>
        <taxon>Bacteria</taxon>
        <taxon>Bacillati</taxon>
        <taxon>Bacillota</taxon>
        <taxon>Clostridia</taxon>
        <taxon>Lachnospirales</taxon>
        <taxon>Lachnospiraceae</taxon>
        <taxon>Bilifractor</taxon>
    </lineage>
</organism>
<comment type="caution">
    <text evidence="2">The sequence shown here is derived from an EMBL/GenBank/DDBJ whole genome shotgun (WGS) entry which is preliminary data.</text>
</comment>
<dbReference type="Proteomes" id="UP000466864">
    <property type="component" value="Unassembled WGS sequence"/>
</dbReference>
<dbReference type="RefSeq" id="WP_154457375.1">
    <property type="nucleotide sequence ID" value="NZ_VUMV01000002.1"/>
</dbReference>